<dbReference type="SUPFAM" id="SSF52540">
    <property type="entry name" value="P-loop containing nucleoside triphosphate hydrolases"/>
    <property type="match status" value="1"/>
</dbReference>
<protein>
    <submittedName>
        <fullName evidence="2">Adenylate/guanylate cyclase domain-containing protein</fullName>
    </submittedName>
</protein>
<dbReference type="Gene3D" id="3.30.70.1230">
    <property type="entry name" value="Nucleotide cyclase"/>
    <property type="match status" value="2"/>
</dbReference>
<evidence type="ECO:0000259" key="1">
    <source>
        <dbReference type="PROSITE" id="PS50125"/>
    </source>
</evidence>
<dbReference type="SUPFAM" id="SSF55073">
    <property type="entry name" value="Nucleotide cyclase"/>
    <property type="match status" value="1"/>
</dbReference>
<dbReference type="PROSITE" id="PS50125">
    <property type="entry name" value="GUANYLATE_CYCLASE_2"/>
    <property type="match status" value="1"/>
</dbReference>
<dbReference type="InterPro" id="IPR058852">
    <property type="entry name" value="HTH_77"/>
</dbReference>
<dbReference type="InterPro" id="IPR027417">
    <property type="entry name" value="P-loop_NTPase"/>
</dbReference>
<keyword evidence="3" id="KW-1185">Reference proteome</keyword>
<reference evidence="2" key="1">
    <citation type="submission" date="2023-07" db="EMBL/GenBank/DDBJ databases">
        <title>Mycolicibacterium sp. nov., a novel bacterial species.</title>
        <authorList>
            <person name="Cao Y."/>
        </authorList>
    </citation>
    <scope>NUCLEOTIDE SEQUENCE</scope>
    <source>
        <strain evidence="2">KC 300</strain>
    </source>
</reference>
<dbReference type="Proteomes" id="UP001168823">
    <property type="component" value="Unassembled WGS sequence"/>
</dbReference>
<evidence type="ECO:0000313" key="2">
    <source>
        <dbReference type="EMBL" id="MDO3639095.1"/>
    </source>
</evidence>
<gene>
    <name evidence="2" type="ORF">Q2100_25365</name>
</gene>
<dbReference type="CDD" id="cd07302">
    <property type="entry name" value="CHD"/>
    <property type="match status" value="1"/>
</dbReference>
<name>A0ABT8UMR6_9MYCO</name>
<dbReference type="SMART" id="SM00044">
    <property type="entry name" value="CYCc"/>
    <property type="match status" value="1"/>
</dbReference>
<dbReference type="SUPFAM" id="SSF48452">
    <property type="entry name" value="TPR-like"/>
    <property type="match status" value="1"/>
</dbReference>
<proteinExistence type="predicted"/>
<comment type="caution">
    <text evidence="2">The sequence shown here is derived from an EMBL/GenBank/DDBJ whole genome shotgun (WGS) entry which is preliminary data.</text>
</comment>
<dbReference type="Gene3D" id="3.40.50.300">
    <property type="entry name" value="P-loop containing nucleotide triphosphate hydrolases"/>
    <property type="match status" value="1"/>
</dbReference>
<sequence length="879" mass="94395">MTKSEHPAVRTFLFTDIEGSTRRWEADAEAMRAALAAHDAVLRAAVAARGGEVFKHTGDGVCAAFGSPNDAVYAAVAAQRALELPVRMGIATGEAEERDSDYFGPVLNRAARVMAAGHGGQILLDGASAGLVTNIGLIALGTKRLRDIAAQVEVFQVHADGLADEFPPLKTLDAVVGNLRRPATRLLGRDDDLAGLLTSIREHRLVTLTGVGGVGKTRLAVEVAARSAPQFPDGVWLIEFAAVTDLAAVPEAVAAVLGIVQQPGMTPADSVATALVGRSRLLVFDNCEHVLDAAAVLTESILGRSSSVRILATSREGLGVPDERIWPVTPLGCDGIASTAFDLFIERAHAVAPGLPLRDNSDAVVDICRRLDGIPLALELAASRMQSMTVIELRDRLDDRFRLLVRSGRGNTRHHALRHAVRWSFDLLDENERRTLAVCSVFAGGFDLTAADAVTGIGDEVGTLNLLDALVRKSLVVADRSSSRTRYSMLETIRQYGEEHLEASGEAADARKAHARHFAGLESEVLARWDGPRQRETYAWYADELANLRVAFNWAAAQLDFDTAAAIAVYTAFLGGWIEQHEPARWAESLIDAAKASRHPRLGQLYVAAAECYRTGRLTPAVEYADASAALITDDRYSRSPFGIEPTALGGTYITVGAADRWLELFRDTDTTELNTFNQGSLVMALLTSGRLEEAKVACARLLSCIETTDNPGARAYGLLAYGYVRRIDDAAVAYDTLRRGLSIAIDSGNRMTEAYLLVNLSSMVGTHGDAKDALDFLASAIENFADAGTYSHMVSPLGVLASALDRIGVHDGAAVIIGFAATAFARATFPEVAATETHLRQTLGDDEYARLRRLGENMANSAIAQYALEQIDRARTLT</sequence>
<dbReference type="InterPro" id="IPR001054">
    <property type="entry name" value="A/G_cyclase"/>
</dbReference>
<dbReference type="Pfam" id="PF25872">
    <property type="entry name" value="HTH_77"/>
    <property type="match status" value="1"/>
</dbReference>
<dbReference type="RefSeq" id="WP_302916277.1">
    <property type="nucleotide sequence ID" value="NZ_JAUMSQ010000279.1"/>
</dbReference>
<dbReference type="InterPro" id="IPR029787">
    <property type="entry name" value="Nucleotide_cyclase"/>
</dbReference>
<organism evidence="2 3">
    <name type="scientific">Mycolicibacterium arseniciresistens</name>
    <dbReference type="NCBI Taxonomy" id="3062257"/>
    <lineage>
        <taxon>Bacteria</taxon>
        <taxon>Bacillati</taxon>
        <taxon>Actinomycetota</taxon>
        <taxon>Actinomycetes</taxon>
        <taxon>Mycobacteriales</taxon>
        <taxon>Mycobacteriaceae</taxon>
        <taxon>Mycolicibacterium</taxon>
    </lineage>
</organism>
<dbReference type="InterPro" id="IPR011990">
    <property type="entry name" value="TPR-like_helical_dom_sf"/>
</dbReference>
<accession>A0ABT8UMR6</accession>
<dbReference type="PRINTS" id="PR00364">
    <property type="entry name" value="DISEASERSIST"/>
</dbReference>
<feature type="domain" description="Guanylate cyclase" evidence="1">
    <location>
        <begin position="11"/>
        <end position="114"/>
    </location>
</feature>
<dbReference type="PANTHER" id="PTHR47691:SF3">
    <property type="entry name" value="HTH-TYPE TRANSCRIPTIONAL REGULATOR RV0890C-RELATED"/>
    <property type="match status" value="1"/>
</dbReference>
<dbReference type="EMBL" id="JAUMSQ010000279">
    <property type="protein sequence ID" value="MDO3639095.1"/>
    <property type="molecule type" value="Genomic_DNA"/>
</dbReference>
<evidence type="ECO:0000313" key="3">
    <source>
        <dbReference type="Proteomes" id="UP001168823"/>
    </source>
</evidence>
<dbReference type="PANTHER" id="PTHR47691">
    <property type="entry name" value="REGULATOR-RELATED"/>
    <property type="match status" value="1"/>
</dbReference>